<dbReference type="WBParaSite" id="JU765_v2.g14099.t1">
    <property type="protein sequence ID" value="JU765_v2.g14099.t1"/>
    <property type="gene ID" value="JU765_v2.g14099"/>
</dbReference>
<protein>
    <submittedName>
        <fullName evidence="2">Uncharacterized protein</fullName>
    </submittedName>
</protein>
<organism evidence="1 2">
    <name type="scientific">Panagrolaimus sp. JU765</name>
    <dbReference type="NCBI Taxonomy" id="591449"/>
    <lineage>
        <taxon>Eukaryota</taxon>
        <taxon>Metazoa</taxon>
        <taxon>Ecdysozoa</taxon>
        <taxon>Nematoda</taxon>
        <taxon>Chromadorea</taxon>
        <taxon>Rhabditida</taxon>
        <taxon>Tylenchina</taxon>
        <taxon>Panagrolaimomorpha</taxon>
        <taxon>Panagrolaimoidea</taxon>
        <taxon>Panagrolaimidae</taxon>
        <taxon>Panagrolaimus</taxon>
    </lineage>
</organism>
<proteinExistence type="predicted"/>
<sequence length="104" mass="11307">MGGVLSAIGEGTTVVVGAVASALAKLPELIEMATQLVKLLSAVFDNPAEIPKEIHKNVTEFEKDIRKPFILNNFLNKNSISAKLTKSEAANRLRKMADMLEENI</sequence>
<accession>A0AC34Q8L8</accession>
<name>A0AC34Q8L8_9BILA</name>
<evidence type="ECO:0000313" key="1">
    <source>
        <dbReference type="Proteomes" id="UP000887576"/>
    </source>
</evidence>
<reference evidence="2" key="1">
    <citation type="submission" date="2022-11" db="UniProtKB">
        <authorList>
            <consortium name="WormBaseParasite"/>
        </authorList>
    </citation>
    <scope>IDENTIFICATION</scope>
</reference>
<evidence type="ECO:0000313" key="2">
    <source>
        <dbReference type="WBParaSite" id="JU765_v2.g14099.t1"/>
    </source>
</evidence>
<dbReference type="Proteomes" id="UP000887576">
    <property type="component" value="Unplaced"/>
</dbReference>